<dbReference type="PANTHER" id="PTHR12400">
    <property type="entry name" value="INOSITOL POLYPHOSPHATE KINASE"/>
    <property type="match status" value="1"/>
</dbReference>
<keyword evidence="3 4" id="KW-0418">Kinase</keyword>
<dbReference type="GO" id="GO:0005634">
    <property type="term" value="C:nucleus"/>
    <property type="evidence" value="ECO:0007669"/>
    <property type="project" value="TreeGrafter"/>
</dbReference>
<dbReference type="InterPro" id="IPR005522">
    <property type="entry name" value="IPK"/>
</dbReference>
<sequence>MVLLAPDWGMGESAAAESAAVSNYHARISEGRTADAASAWNGKEKPEFQSEPLEDELALLPLKSQVGGHTRLLVLNQSTICKPLNPRELNFYKNTPEEIERFIPKFKGVMQAANSSGPLGKYSPSFRDVDNGSSSKRKRDNPYRLKVKRNNSISSSSQGAQIDNGAKQSFLLLENITSHYSKPCVLDLKMGTRQHGDDASAEKKSKQIAKCAASTSATLGVRLCGMQVYQADTDSYSKEDKYFGRELDEEGFKSALFRFFHNGFHLRSEVIQEVIAKLENLRSVIEKQSSFRFYSSSLLLVYEGMEKLTGMSTAATLQPYTSLNKDSSLLHPSVEHRSLRSATFFEQETSNSSDCLSQSDESRGCCEEEPSLLQLPAAGKNSFVPISEETVFLNSQPSENGAANASHHNYSSSPMSVDVYSGSDYSQFTESSESSDLEMSNQNWRRANSLGAQEKWTPQKELQRTRSAPRVDVRMIDFAHTTFGASCNNSSVHLGPDNGFITGIDSLRRLLREILDEA</sequence>
<evidence type="ECO:0000313" key="7">
    <source>
        <dbReference type="Proteomes" id="UP000494165"/>
    </source>
</evidence>
<dbReference type="Proteomes" id="UP000494165">
    <property type="component" value="Unassembled WGS sequence"/>
</dbReference>
<protein>
    <recommendedName>
        <fullName evidence="4">Kinase</fullName>
        <ecNumber evidence="4">2.7.-.-</ecNumber>
    </recommendedName>
</protein>
<name>A0A8S1CKR9_9INSE</name>
<dbReference type="EMBL" id="CADEPI010000056">
    <property type="protein sequence ID" value="CAB3370879.1"/>
    <property type="molecule type" value="Genomic_DNA"/>
</dbReference>
<dbReference type="GO" id="GO:0005737">
    <property type="term" value="C:cytoplasm"/>
    <property type="evidence" value="ECO:0007669"/>
    <property type="project" value="TreeGrafter"/>
</dbReference>
<feature type="region of interest" description="Disordered" evidence="5">
    <location>
        <begin position="114"/>
        <end position="160"/>
    </location>
</feature>
<comment type="similarity">
    <text evidence="1 4">Belongs to the inositol phosphokinase (IPK) family.</text>
</comment>
<evidence type="ECO:0000256" key="5">
    <source>
        <dbReference type="SAM" id="MobiDB-lite"/>
    </source>
</evidence>
<comment type="caution">
    <text evidence="6">The sequence shown here is derived from an EMBL/GenBank/DDBJ whole genome shotgun (WGS) entry which is preliminary data.</text>
</comment>
<dbReference type="GO" id="GO:0000828">
    <property type="term" value="F:inositol hexakisphosphate kinase activity"/>
    <property type="evidence" value="ECO:0007669"/>
    <property type="project" value="TreeGrafter"/>
</dbReference>
<evidence type="ECO:0000256" key="2">
    <source>
        <dbReference type="ARBA" id="ARBA00022679"/>
    </source>
</evidence>
<dbReference type="GO" id="GO:0032958">
    <property type="term" value="P:inositol phosphate biosynthetic process"/>
    <property type="evidence" value="ECO:0007669"/>
    <property type="project" value="InterPro"/>
</dbReference>
<organism evidence="6 7">
    <name type="scientific">Cloeon dipterum</name>
    <dbReference type="NCBI Taxonomy" id="197152"/>
    <lineage>
        <taxon>Eukaryota</taxon>
        <taxon>Metazoa</taxon>
        <taxon>Ecdysozoa</taxon>
        <taxon>Arthropoda</taxon>
        <taxon>Hexapoda</taxon>
        <taxon>Insecta</taxon>
        <taxon>Pterygota</taxon>
        <taxon>Palaeoptera</taxon>
        <taxon>Ephemeroptera</taxon>
        <taxon>Pisciforma</taxon>
        <taxon>Baetidae</taxon>
        <taxon>Cloeon</taxon>
    </lineage>
</organism>
<dbReference type="OrthoDB" id="2573163at2759"/>
<dbReference type="Gene3D" id="3.30.470.160">
    <property type="entry name" value="Inositol polyphosphate kinase"/>
    <property type="match status" value="1"/>
</dbReference>
<dbReference type="PANTHER" id="PTHR12400:SF21">
    <property type="entry name" value="KINASE"/>
    <property type="match status" value="1"/>
</dbReference>
<dbReference type="AlphaFoldDB" id="A0A8S1CKR9"/>
<evidence type="ECO:0000313" key="6">
    <source>
        <dbReference type="EMBL" id="CAB3370879.1"/>
    </source>
</evidence>
<keyword evidence="2 4" id="KW-0808">Transferase</keyword>
<accession>A0A8S1CKR9</accession>
<keyword evidence="7" id="KW-1185">Reference proteome</keyword>
<feature type="compositionally biased region" description="Basic residues" evidence="5">
    <location>
        <begin position="135"/>
        <end position="149"/>
    </location>
</feature>
<reference evidence="6 7" key="1">
    <citation type="submission" date="2020-04" db="EMBL/GenBank/DDBJ databases">
        <authorList>
            <person name="Alioto T."/>
            <person name="Alioto T."/>
            <person name="Gomez Garrido J."/>
        </authorList>
    </citation>
    <scope>NUCLEOTIDE SEQUENCE [LARGE SCALE GENOMIC DNA]</scope>
</reference>
<evidence type="ECO:0000256" key="4">
    <source>
        <dbReference type="RuleBase" id="RU363090"/>
    </source>
</evidence>
<evidence type="ECO:0000256" key="1">
    <source>
        <dbReference type="ARBA" id="ARBA00007374"/>
    </source>
</evidence>
<evidence type="ECO:0000256" key="3">
    <source>
        <dbReference type="ARBA" id="ARBA00022777"/>
    </source>
</evidence>
<gene>
    <name evidence="6" type="ORF">CLODIP_2_CD08290</name>
</gene>
<feature type="compositionally biased region" description="Polar residues" evidence="5">
    <location>
        <begin position="150"/>
        <end position="160"/>
    </location>
</feature>
<dbReference type="SUPFAM" id="SSF56104">
    <property type="entry name" value="SAICAR synthase-like"/>
    <property type="match status" value="1"/>
</dbReference>
<dbReference type="Pfam" id="PF03770">
    <property type="entry name" value="IPK"/>
    <property type="match status" value="1"/>
</dbReference>
<dbReference type="GO" id="GO:0046854">
    <property type="term" value="P:phosphatidylinositol phosphate biosynthetic process"/>
    <property type="evidence" value="ECO:0007669"/>
    <property type="project" value="TreeGrafter"/>
</dbReference>
<dbReference type="InterPro" id="IPR038286">
    <property type="entry name" value="IPK_sf"/>
</dbReference>
<dbReference type="EC" id="2.7.-.-" evidence="4"/>
<proteinExistence type="inferred from homology"/>